<feature type="signal peptide" evidence="5">
    <location>
        <begin position="1"/>
        <end position="25"/>
    </location>
</feature>
<dbReference type="PANTHER" id="PTHR45586:SF14">
    <property type="entry name" value="TETRATRICOPEPTIDE TPR_2 REPEAT PROTEIN"/>
    <property type="match status" value="1"/>
</dbReference>
<keyword evidence="7" id="KW-1185">Reference proteome</keyword>
<dbReference type="SUPFAM" id="SSF48452">
    <property type="entry name" value="TPR-like"/>
    <property type="match status" value="2"/>
</dbReference>
<keyword evidence="1" id="KW-0677">Repeat</keyword>
<feature type="region of interest" description="Disordered" evidence="4">
    <location>
        <begin position="545"/>
        <end position="568"/>
    </location>
</feature>
<evidence type="ECO:0000256" key="1">
    <source>
        <dbReference type="ARBA" id="ARBA00022737"/>
    </source>
</evidence>
<evidence type="ECO:0000313" key="7">
    <source>
        <dbReference type="Proteomes" id="UP001500547"/>
    </source>
</evidence>
<dbReference type="Gene3D" id="1.25.40.10">
    <property type="entry name" value="Tetratricopeptide repeat domain"/>
    <property type="match status" value="4"/>
</dbReference>
<accession>A0ABP9QZ52</accession>
<name>A0ABP9QZ52_9RHOO</name>
<dbReference type="Pfam" id="PF13181">
    <property type="entry name" value="TPR_8"/>
    <property type="match status" value="1"/>
</dbReference>
<dbReference type="PANTHER" id="PTHR45586">
    <property type="entry name" value="TPR REPEAT-CONTAINING PROTEIN PA4667"/>
    <property type="match status" value="1"/>
</dbReference>
<feature type="repeat" description="TPR" evidence="3">
    <location>
        <begin position="523"/>
        <end position="556"/>
    </location>
</feature>
<sequence length="568" mass="62381">MAVPVGVRLAALVFSCSAFSHIVCAQEAPAPTRSVLQAPSGVNGELVANILLAETAAQRGQPGLGASIYLSMAQVTRNAALAKRAHELALGAGQLELSAQAGKLWLELEPNAPGATQAFVRAVSGQTAKLEDVEVQLRKLLESETMPVEAYIDMLPGLLSRYPDKAAVLSMIERLTRPYGRYAETHYAVARAALDAGDSVKAEAAAQRALDVRPDFEAAARLRALAAPATRWTAAIEELGRFGKRYPQARQAREQYARWLVSVRRDAEALAIYRALFNDSPDDEQLANRALGQWMKLDKTGDPEALVRRLKAEKAGNADTLRLFMSSILERQGKFDEAMAELGAIESGSAYMNAAVRRVQLLAMQGKGDEARTVVSEAVRRQPQKAYLLVVWQANAMSAGGRSNEALQMLENFLSERPDEHDVLFEAGMVAEKLGRHEDMERYLKRAIAVQPDEPLAYNALGYSLADRNLRLPEAERLLVRAVRLSPESAAIVDSLGWLRFRQGKLDEAIRLLRQAKEMMADAEISAHLGEALWKNGQKDEARKVLSEAESLDPESPTLKDVRQRLLQ</sequence>
<dbReference type="InterPro" id="IPR019734">
    <property type="entry name" value="TPR_rpt"/>
</dbReference>
<feature type="repeat" description="TPR" evidence="3">
    <location>
        <begin position="421"/>
        <end position="454"/>
    </location>
</feature>
<evidence type="ECO:0000313" key="6">
    <source>
        <dbReference type="EMBL" id="GAA5169619.1"/>
    </source>
</evidence>
<dbReference type="Pfam" id="PF13432">
    <property type="entry name" value="TPR_16"/>
    <property type="match status" value="1"/>
</dbReference>
<evidence type="ECO:0000256" key="2">
    <source>
        <dbReference type="ARBA" id="ARBA00022803"/>
    </source>
</evidence>
<evidence type="ECO:0000256" key="3">
    <source>
        <dbReference type="PROSITE-ProRule" id="PRU00339"/>
    </source>
</evidence>
<dbReference type="SMART" id="SM00028">
    <property type="entry name" value="TPR"/>
    <property type="match status" value="4"/>
</dbReference>
<evidence type="ECO:0000256" key="4">
    <source>
        <dbReference type="SAM" id="MobiDB-lite"/>
    </source>
</evidence>
<dbReference type="RefSeq" id="WP_345534043.1">
    <property type="nucleotide sequence ID" value="NZ_BAABLD010000015.1"/>
</dbReference>
<dbReference type="EMBL" id="BAABLD010000015">
    <property type="protein sequence ID" value="GAA5169619.1"/>
    <property type="molecule type" value="Genomic_DNA"/>
</dbReference>
<dbReference type="Proteomes" id="UP001500547">
    <property type="component" value="Unassembled WGS sequence"/>
</dbReference>
<feature type="compositionally biased region" description="Basic and acidic residues" evidence="4">
    <location>
        <begin position="558"/>
        <end position="568"/>
    </location>
</feature>
<dbReference type="InterPro" id="IPR051012">
    <property type="entry name" value="CellSynth/LPSAsmb/PSIAsmb"/>
</dbReference>
<organism evidence="6 7">
    <name type="scientific">Viridibacterium curvum</name>
    <dbReference type="NCBI Taxonomy" id="1101404"/>
    <lineage>
        <taxon>Bacteria</taxon>
        <taxon>Pseudomonadati</taxon>
        <taxon>Pseudomonadota</taxon>
        <taxon>Betaproteobacteria</taxon>
        <taxon>Rhodocyclales</taxon>
        <taxon>Rhodocyclaceae</taxon>
        <taxon>Viridibacterium</taxon>
    </lineage>
</organism>
<feature type="chain" id="PRO_5046813776" evidence="5">
    <location>
        <begin position="26"/>
        <end position="568"/>
    </location>
</feature>
<evidence type="ECO:0000256" key="5">
    <source>
        <dbReference type="SAM" id="SignalP"/>
    </source>
</evidence>
<gene>
    <name evidence="6" type="ORF">GCM10025770_31320</name>
</gene>
<proteinExistence type="predicted"/>
<dbReference type="Pfam" id="PF14559">
    <property type="entry name" value="TPR_19"/>
    <property type="match status" value="1"/>
</dbReference>
<keyword evidence="2 3" id="KW-0802">TPR repeat</keyword>
<dbReference type="InterPro" id="IPR011990">
    <property type="entry name" value="TPR-like_helical_dom_sf"/>
</dbReference>
<reference evidence="7" key="1">
    <citation type="journal article" date="2019" name="Int. J. Syst. Evol. Microbiol.">
        <title>The Global Catalogue of Microorganisms (GCM) 10K type strain sequencing project: providing services to taxonomists for standard genome sequencing and annotation.</title>
        <authorList>
            <consortium name="The Broad Institute Genomics Platform"/>
            <consortium name="The Broad Institute Genome Sequencing Center for Infectious Disease"/>
            <person name="Wu L."/>
            <person name="Ma J."/>
        </authorList>
    </citation>
    <scope>NUCLEOTIDE SEQUENCE [LARGE SCALE GENOMIC DNA]</scope>
    <source>
        <strain evidence="7">JCM 18715</strain>
    </source>
</reference>
<protein>
    <submittedName>
        <fullName evidence="6">Tetratricopeptide repeat protein</fullName>
    </submittedName>
</protein>
<dbReference type="PROSITE" id="PS50005">
    <property type="entry name" value="TPR"/>
    <property type="match status" value="2"/>
</dbReference>
<comment type="caution">
    <text evidence="6">The sequence shown here is derived from an EMBL/GenBank/DDBJ whole genome shotgun (WGS) entry which is preliminary data.</text>
</comment>
<keyword evidence="5" id="KW-0732">Signal</keyword>